<dbReference type="AlphaFoldDB" id="A0A6A6UE19"/>
<organism evidence="3 4">
    <name type="scientific">Microthyrium microscopicum</name>
    <dbReference type="NCBI Taxonomy" id="703497"/>
    <lineage>
        <taxon>Eukaryota</taxon>
        <taxon>Fungi</taxon>
        <taxon>Dikarya</taxon>
        <taxon>Ascomycota</taxon>
        <taxon>Pezizomycotina</taxon>
        <taxon>Dothideomycetes</taxon>
        <taxon>Dothideomycetes incertae sedis</taxon>
        <taxon>Microthyriales</taxon>
        <taxon>Microthyriaceae</taxon>
        <taxon>Microthyrium</taxon>
    </lineage>
</organism>
<dbReference type="EMBL" id="MU004234">
    <property type="protein sequence ID" value="KAF2669866.1"/>
    <property type="molecule type" value="Genomic_DNA"/>
</dbReference>
<dbReference type="Pfam" id="PF07859">
    <property type="entry name" value="Abhydrolase_3"/>
    <property type="match status" value="2"/>
</dbReference>
<dbReference type="InterPro" id="IPR013094">
    <property type="entry name" value="AB_hydrolase_3"/>
</dbReference>
<accession>A0A6A6UE19</accession>
<gene>
    <name evidence="3" type="ORF">BT63DRAFT_454048</name>
</gene>
<dbReference type="Proteomes" id="UP000799302">
    <property type="component" value="Unassembled WGS sequence"/>
</dbReference>
<evidence type="ECO:0000313" key="3">
    <source>
        <dbReference type="EMBL" id="KAF2669866.1"/>
    </source>
</evidence>
<dbReference type="OrthoDB" id="433474at2759"/>
<evidence type="ECO:0000256" key="1">
    <source>
        <dbReference type="ARBA" id="ARBA00022801"/>
    </source>
</evidence>
<name>A0A6A6UE19_9PEZI</name>
<feature type="domain" description="Alpha/beta hydrolase fold-3" evidence="2">
    <location>
        <begin position="80"/>
        <end position="121"/>
    </location>
</feature>
<dbReference type="SUPFAM" id="SSF53474">
    <property type="entry name" value="alpha/beta-Hydrolases"/>
    <property type="match status" value="1"/>
</dbReference>
<reference evidence="3" key="1">
    <citation type="journal article" date="2020" name="Stud. Mycol.">
        <title>101 Dothideomycetes genomes: a test case for predicting lifestyles and emergence of pathogens.</title>
        <authorList>
            <person name="Haridas S."/>
            <person name="Albert R."/>
            <person name="Binder M."/>
            <person name="Bloem J."/>
            <person name="Labutti K."/>
            <person name="Salamov A."/>
            <person name="Andreopoulos B."/>
            <person name="Baker S."/>
            <person name="Barry K."/>
            <person name="Bills G."/>
            <person name="Bluhm B."/>
            <person name="Cannon C."/>
            <person name="Castanera R."/>
            <person name="Culley D."/>
            <person name="Daum C."/>
            <person name="Ezra D."/>
            <person name="Gonzalez J."/>
            <person name="Henrissat B."/>
            <person name="Kuo A."/>
            <person name="Liang C."/>
            <person name="Lipzen A."/>
            <person name="Lutzoni F."/>
            <person name="Magnuson J."/>
            <person name="Mondo S."/>
            <person name="Nolan M."/>
            <person name="Ohm R."/>
            <person name="Pangilinan J."/>
            <person name="Park H.-J."/>
            <person name="Ramirez L."/>
            <person name="Alfaro M."/>
            <person name="Sun H."/>
            <person name="Tritt A."/>
            <person name="Yoshinaga Y."/>
            <person name="Zwiers L.-H."/>
            <person name="Turgeon B."/>
            <person name="Goodwin S."/>
            <person name="Spatafora J."/>
            <person name="Crous P."/>
            <person name="Grigoriev I."/>
        </authorList>
    </citation>
    <scope>NUCLEOTIDE SEQUENCE</scope>
    <source>
        <strain evidence="3">CBS 115976</strain>
    </source>
</reference>
<sequence length="124" mass="13460">MSKRQISNSTLQPIIITITISITISISSNSIIHGGGFFGGSVEWHKPVVSNYVSISGIPFLSIDYRLTPEAKNEHRPCPRIAVMGDSAGGGLTLLARERNGLKIAKQVLVYPMLDDKSTTPKHD</sequence>
<dbReference type="Gene3D" id="3.40.50.1820">
    <property type="entry name" value="alpha/beta hydrolase"/>
    <property type="match status" value="1"/>
</dbReference>
<protein>
    <recommendedName>
        <fullName evidence="2">Alpha/beta hydrolase fold-3 domain-containing protein</fullName>
    </recommendedName>
</protein>
<evidence type="ECO:0000313" key="4">
    <source>
        <dbReference type="Proteomes" id="UP000799302"/>
    </source>
</evidence>
<dbReference type="GO" id="GO:0016787">
    <property type="term" value="F:hydrolase activity"/>
    <property type="evidence" value="ECO:0007669"/>
    <property type="project" value="UniProtKB-KW"/>
</dbReference>
<dbReference type="PANTHER" id="PTHR48081">
    <property type="entry name" value="AB HYDROLASE SUPERFAMILY PROTEIN C4A8.06C"/>
    <property type="match status" value="1"/>
</dbReference>
<dbReference type="InterPro" id="IPR029058">
    <property type="entry name" value="AB_hydrolase_fold"/>
</dbReference>
<feature type="domain" description="Alpha/beta hydrolase fold-3" evidence="2">
    <location>
        <begin position="32"/>
        <end position="72"/>
    </location>
</feature>
<proteinExistence type="predicted"/>
<dbReference type="InterPro" id="IPR050300">
    <property type="entry name" value="GDXG_lipolytic_enzyme"/>
</dbReference>
<keyword evidence="4" id="KW-1185">Reference proteome</keyword>
<keyword evidence="1" id="KW-0378">Hydrolase</keyword>
<dbReference type="PANTHER" id="PTHR48081:SF8">
    <property type="entry name" value="ALPHA_BETA HYDROLASE FOLD-3 DOMAIN-CONTAINING PROTEIN-RELATED"/>
    <property type="match status" value="1"/>
</dbReference>
<evidence type="ECO:0000259" key="2">
    <source>
        <dbReference type="Pfam" id="PF07859"/>
    </source>
</evidence>